<dbReference type="Gene3D" id="3.40.50.1110">
    <property type="entry name" value="SGNH hydrolase"/>
    <property type="match status" value="2"/>
</dbReference>
<dbReference type="Proteomes" id="UP001174677">
    <property type="component" value="Chromosome 10"/>
</dbReference>
<evidence type="ECO:0000313" key="3">
    <source>
        <dbReference type="EMBL" id="KAJ9169240.1"/>
    </source>
</evidence>
<comment type="caution">
    <text evidence="3">The sequence shown here is derived from an EMBL/GenBank/DDBJ whole genome shotgun (WGS) entry which is preliminary data.</text>
</comment>
<comment type="similarity">
    <text evidence="1">Belongs to the 'GDSL' lipolytic enzyme family.</text>
</comment>
<evidence type="ECO:0008006" key="5">
    <source>
        <dbReference type="Google" id="ProtNLM"/>
    </source>
</evidence>
<feature type="signal peptide" evidence="2">
    <location>
        <begin position="1"/>
        <end position="21"/>
    </location>
</feature>
<name>A0ABQ9LQT7_HEVBR</name>
<protein>
    <recommendedName>
        <fullName evidence="5">GDSL esterase/lipase</fullName>
    </recommendedName>
</protein>
<dbReference type="Pfam" id="PF00657">
    <property type="entry name" value="Lipase_GDSL"/>
    <property type="match status" value="1"/>
</dbReference>
<proteinExistence type="inferred from homology"/>
<organism evidence="3 4">
    <name type="scientific">Hevea brasiliensis</name>
    <name type="common">Para rubber tree</name>
    <name type="synonym">Siphonia brasiliensis</name>
    <dbReference type="NCBI Taxonomy" id="3981"/>
    <lineage>
        <taxon>Eukaryota</taxon>
        <taxon>Viridiplantae</taxon>
        <taxon>Streptophyta</taxon>
        <taxon>Embryophyta</taxon>
        <taxon>Tracheophyta</taxon>
        <taxon>Spermatophyta</taxon>
        <taxon>Magnoliopsida</taxon>
        <taxon>eudicotyledons</taxon>
        <taxon>Gunneridae</taxon>
        <taxon>Pentapetalae</taxon>
        <taxon>rosids</taxon>
        <taxon>fabids</taxon>
        <taxon>Malpighiales</taxon>
        <taxon>Euphorbiaceae</taxon>
        <taxon>Crotonoideae</taxon>
        <taxon>Micrandreae</taxon>
        <taxon>Hevea</taxon>
    </lineage>
</organism>
<feature type="chain" id="PRO_5046693494" description="GDSL esterase/lipase" evidence="2">
    <location>
        <begin position="22"/>
        <end position="257"/>
    </location>
</feature>
<dbReference type="InterPro" id="IPR050592">
    <property type="entry name" value="GDSL_lipolytic_enzyme"/>
</dbReference>
<evidence type="ECO:0000256" key="2">
    <source>
        <dbReference type="SAM" id="SignalP"/>
    </source>
</evidence>
<accession>A0ABQ9LQT7</accession>
<evidence type="ECO:0000256" key="1">
    <source>
        <dbReference type="ARBA" id="ARBA00008668"/>
    </source>
</evidence>
<dbReference type="PANTHER" id="PTHR45642">
    <property type="entry name" value="GDSL ESTERASE/LIPASE EXL3"/>
    <property type="match status" value="1"/>
</dbReference>
<sequence>MTAPINLFLVWTILFFCTCNCLPEFPVILLFVDSFKDTGNNSYINTIIKAEYLPYGQDYPGHLPTGRFSNGKLIPGMLASILGIKDTVPPLLDPTLSKHDLITGVKFCIIWELGCRRMAVSGLPPLGSLPIQWKFVRLDLNPLEGQRRLDDQNRDSQVYDQELVKLFARIQTTLPVSKIIYYDLYETIMDMVTHPNKYGFVETKKGCCESAILLCEPLAPSCKDPSKFLFWDMIHPTLATYQYLVKYILKNVLLKLL</sequence>
<keyword evidence="2" id="KW-0732">Signal</keyword>
<keyword evidence="4" id="KW-1185">Reference proteome</keyword>
<evidence type="ECO:0000313" key="4">
    <source>
        <dbReference type="Proteomes" id="UP001174677"/>
    </source>
</evidence>
<dbReference type="InterPro" id="IPR001087">
    <property type="entry name" value="GDSL"/>
</dbReference>
<gene>
    <name evidence="3" type="ORF">P3X46_017452</name>
</gene>
<reference evidence="3 4" key="1">
    <citation type="journal article" date="2023" name="Plant Biotechnol. J.">
        <title>Chromosome-level wild Hevea brasiliensis genome provides new tools for genomic-assisted breeding and valuable loci to elevate rubber yield.</title>
        <authorList>
            <person name="Cheng H."/>
            <person name="Song X."/>
            <person name="Hu Y."/>
            <person name="Wu T."/>
            <person name="Yang Q."/>
            <person name="An Z."/>
            <person name="Feng S."/>
            <person name="Deng Z."/>
            <person name="Wu W."/>
            <person name="Zeng X."/>
            <person name="Tu M."/>
            <person name="Wang X."/>
            <person name="Huang H."/>
        </authorList>
    </citation>
    <scope>NUCLEOTIDE SEQUENCE [LARGE SCALE GENOMIC DNA]</scope>
    <source>
        <strain evidence="3">MT/VB/25A 57/8</strain>
    </source>
</reference>
<dbReference type="PANTHER" id="PTHR45642:SF120">
    <property type="entry name" value="GDSL-LIKE LIPASE_ACYLHYDROLASE"/>
    <property type="match status" value="1"/>
</dbReference>
<dbReference type="InterPro" id="IPR036514">
    <property type="entry name" value="SGNH_hydro_sf"/>
</dbReference>
<dbReference type="EMBL" id="JARPOI010000010">
    <property type="protein sequence ID" value="KAJ9169240.1"/>
    <property type="molecule type" value="Genomic_DNA"/>
</dbReference>